<dbReference type="PROSITE" id="PS50977">
    <property type="entry name" value="HTH_TETR_2"/>
    <property type="match status" value="1"/>
</dbReference>
<dbReference type="InterPro" id="IPR025996">
    <property type="entry name" value="MT1864/Rv1816-like_C"/>
</dbReference>
<feature type="domain" description="HTH tetR-type" evidence="5">
    <location>
        <begin position="12"/>
        <end position="72"/>
    </location>
</feature>
<dbReference type="InterPro" id="IPR001647">
    <property type="entry name" value="HTH_TetR"/>
</dbReference>
<evidence type="ECO:0000256" key="4">
    <source>
        <dbReference type="PROSITE-ProRule" id="PRU00335"/>
    </source>
</evidence>
<proteinExistence type="predicted"/>
<dbReference type="PANTHER" id="PTHR30055:SF220">
    <property type="entry name" value="TETR-FAMILY REGULATORY PROTEIN"/>
    <property type="match status" value="1"/>
</dbReference>
<dbReference type="EMBL" id="BMXR01000006">
    <property type="protein sequence ID" value="GGX58524.1"/>
    <property type="molecule type" value="Genomic_DNA"/>
</dbReference>
<dbReference type="SUPFAM" id="SSF46689">
    <property type="entry name" value="Homeodomain-like"/>
    <property type="match status" value="1"/>
</dbReference>
<accession>A0A918NCM9</accession>
<evidence type="ECO:0000256" key="1">
    <source>
        <dbReference type="ARBA" id="ARBA00023015"/>
    </source>
</evidence>
<dbReference type="GO" id="GO:0003700">
    <property type="term" value="F:DNA-binding transcription factor activity"/>
    <property type="evidence" value="ECO:0007669"/>
    <property type="project" value="TreeGrafter"/>
</dbReference>
<dbReference type="InterPro" id="IPR009057">
    <property type="entry name" value="Homeodomain-like_sf"/>
</dbReference>
<organism evidence="6 7">
    <name type="scientific">Saccharospirillum salsuginis</name>
    <dbReference type="NCBI Taxonomy" id="418750"/>
    <lineage>
        <taxon>Bacteria</taxon>
        <taxon>Pseudomonadati</taxon>
        <taxon>Pseudomonadota</taxon>
        <taxon>Gammaproteobacteria</taxon>
        <taxon>Oceanospirillales</taxon>
        <taxon>Saccharospirillaceae</taxon>
        <taxon>Saccharospirillum</taxon>
    </lineage>
</organism>
<evidence type="ECO:0000256" key="2">
    <source>
        <dbReference type="ARBA" id="ARBA00023125"/>
    </source>
</evidence>
<dbReference type="InterPro" id="IPR050109">
    <property type="entry name" value="HTH-type_TetR-like_transc_reg"/>
</dbReference>
<feature type="DNA-binding region" description="H-T-H motif" evidence="4">
    <location>
        <begin position="35"/>
        <end position="54"/>
    </location>
</feature>
<keyword evidence="3" id="KW-0804">Transcription</keyword>
<sequence>MTRQKKSAYHHGNLKAALIEAGFDFLEADSLDNLSLRAIAKQVGVTPTAAYNHFADKMALMVEMKAAAFLKLDAFLRQHVDEAPSNDPDTRMRALARGYINFAFEHPGLFNLLFTWTPDKDRFTEELTQSAACGETLMRETLTDLLRAEGLNPDHYQQSVASFSSWSLVHGVTLLLKAGVVDAVTTCHHWPEEFASENRESLTRILEHLFTIQIEGLKATLAKVHP</sequence>
<dbReference type="GO" id="GO:0000976">
    <property type="term" value="F:transcription cis-regulatory region binding"/>
    <property type="evidence" value="ECO:0007669"/>
    <property type="project" value="TreeGrafter"/>
</dbReference>
<dbReference type="Proteomes" id="UP000626148">
    <property type="component" value="Unassembled WGS sequence"/>
</dbReference>
<dbReference type="Pfam" id="PF00440">
    <property type="entry name" value="TetR_N"/>
    <property type="match status" value="1"/>
</dbReference>
<dbReference type="PANTHER" id="PTHR30055">
    <property type="entry name" value="HTH-TYPE TRANSCRIPTIONAL REGULATOR RUTR"/>
    <property type="match status" value="1"/>
</dbReference>
<dbReference type="RefSeq" id="WP_189609680.1">
    <property type="nucleotide sequence ID" value="NZ_BMXR01000006.1"/>
</dbReference>
<dbReference type="PROSITE" id="PS01081">
    <property type="entry name" value="HTH_TETR_1"/>
    <property type="match status" value="1"/>
</dbReference>
<keyword evidence="1" id="KW-0805">Transcription regulation</keyword>
<dbReference type="InterPro" id="IPR036271">
    <property type="entry name" value="Tet_transcr_reg_TetR-rel_C_sf"/>
</dbReference>
<evidence type="ECO:0000259" key="5">
    <source>
        <dbReference type="PROSITE" id="PS50977"/>
    </source>
</evidence>
<evidence type="ECO:0000313" key="7">
    <source>
        <dbReference type="Proteomes" id="UP000626148"/>
    </source>
</evidence>
<dbReference type="InterPro" id="IPR023772">
    <property type="entry name" value="DNA-bd_HTH_TetR-type_CS"/>
</dbReference>
<evidence type="ECO:0000256" key="3">
    <source>
        <dbReference type="ARBA" id="ARBA00023163"/>
    </source>
</evidence>
<reference evidence="6" key="2">
    <citation type="submission" date="2020-09" db="EMBL/GenBank/DDBJ databases">
        <authorList>
            <person name="Sun Q."/>
            <person name="Kim S."/>
        </authorList>
    </citation>
    <scope>NUCLEOTIDE SEQUENCE</scope>
    <source>
        <strain evidence="6">KCTC 22169</strain>
    </source>
</reference>
<evidence type="ECO:0000313" key="6">
    <source>
        <dbReference type="EMBL" id="GGX58524.1"/>
    </source>
</evidence>
<keyword evidence="7" id="KW-1185">Reference proteome</keyword>
<protein>
    <submittedName>
        <fullName evidence="6">TetR family transcriptional regulator</fullName>
    </submittedName>
</protein>
<gene>
    <name evidence="6" type="ORF">GCM10007392_28030</name>
</gene>
<comment type="caution">
    <text evidence="6">The sequence shown here is derived from an EMBL/GenBank/DDBJ whole genome shotgun (WGS) entry which is preliminary data.</text>
</comment>
<dbReference type="Gene3D" id="1.10.357.10">
    <property type="entry name" value="Tetracycline Repressor, domain 2"/>
    <property type="match status" value="1"/>
</dbReference>
<dbReference type="Pfam" id="PF13305">
    <property type="entry name" value="TetR_C_33"/>
    <property type="match status" value="1"/>
</dbReference>
<reference evidence="6" key="1">
    <citation type="journal article" date="2014" name="Int. J. Syst. Evol. Microbiol.">
        <title>Complete genome sequence of Corynebacterium casei LMG S-19264T (=DSM 44701T), isolated from a smear-ripened cheese.</title>
        <authorList>
            <consortium name="US DOE Joint Genome Institute (JGI-PGF)"/>
            <person name="Walter F."/>
            <person name="Albersmeier A."/>
            <person name="Kalinowski J."/>
            <person name="Ruckert C."/>
        </authorList>
    </citation>
    <scope>NUCLEOTIDE SEQUENCE</scope>
    <source>
        <strain evidence="6">KCTC 22169</strain>
    </source>
</reference>
<dbReference type="AlphaFoldDB" id="A0A918NCM9"/>
<dbReference type="SUPFAM" id="SSF48498">
    <property type="entry name" value="Tetracyclin repressor-like, C-terminal domain"/>
    <property type="match status" value="1"/>
</dbReference>
<name>A0A918NCM9_9GAMM</name>
<keyword evidence="2 4" id="KW-0238">DNA-binding</keyword>